<dbReference type="EMBL" id="QYAC01000006">
    <property type="protein sequence ID" value="MBL3680077.1"/>
    <property type="molecule type" value="Genomic_DNA"/>
</dbReference>
<evidence type="ECO:0000256" key="3">
    <source>
        <dbReference type="ARBA" id="ARBA00022643"/>
    </source>
</evidence>
<organism evidence="7 8">
    <name type="scientific">Leucobacter chromiireducens subsp. solipictus</name>
    <dbReference type="NCBI Taxonomy" id="398235"/>
    <lineage>
        <taxon>Bacteria</taxon>
        <taxon>Bacillati</taxon>
        <taxon>Actinomycetota</taxon>
        <taxon>Actinomycetes</taxon>
        <taxon>Micrococcales</taxon>
        <taxon>Microbacteriaceae</taxon>
        <taxon>Leucobacter</taxon>
    </lineage>
</organism>
<evidence type="ECO:0000313" key="7">
    <source>
        <dbReference type="EMBL" id="MBL3680077.1"/>
    </source>
</evidence>
<proteinExistence type="predicted"/>
<dbReference type="InterPro" id="IPR013785">
    <property type="entry name" value="Aldolase_TIM"/>
</dbReference>
<dbReference type="Gene3D" id="3.20.20.70">
    <property type="entry name" value="Aldolase class I"/>
    <property type="match status" value="1"/>
</dbReference>
<name>A0ABS1SIB7_9MICO</name>
<comment type="caution">
    <text evidence="7">The sequence shown here is derived from an EMBL/GenBank/DDBJ whole genome shotgun (WGS) entry which is preliminary data.</text>
</comment>
<evidence type="ECO:0000256" key="5">
    <source>
        <dbReference type="ARBA" id="ARBA00023002"/>
    </source>
</evidence>
<gene>
    <name evidence="7" type="ORF">D3230_12375</name>
</gene>
<dbReference type="PANTHER" id="PTHR43303:SF4">
    <property type="entry name" value="NADPH DEHYDROGENASE C23G7.10C-RELATED"/>
    <property type="match status" value="1"/>
</dbReference>
<keyword evidence="8" id="KW-1185">Reference proteome</keyword>
<evidence type="ECO:0000256" key="4">
    <source>
        <dbReference type="ARBA" id="ARBA00022857"/>
    </source>
</evidence>
<dbReference type="SUPFAM" id="SSF51395">
    <property type="entry name" value="FMN-linked oxidoreductases"/>
    <property type="match status" value="1"/>
</dbReference>
<feature type="domain" description="NADH:flavin oxidoreductase/NADH oxidase N-terminal" evidence="6">
    <location>
        <begin position="6"/>
        <end position="341"/>
    </location>
</feature>
<dbReference type="Proteomes" id="UP001645859">
    <property type="component" value="Unassembled WGS sequence"/>
</dbReference>
<accession>A0ABS1SIB7</accession>
<comment type="cofactor">
    <cofactor evidence="1">
        <name>FMN</name>
        <dbReference type="ChEBI" id="CHEBI:58210"/>
    </cofactor>
</comment>
<dbReference type="RefSeq" id="WP_202345345.1">
    <property type="nucleotide sequence ID" value="NZ_BAAAPI010000004.1"/>
</dbReference>
<dbReference type="Pfam" id="PF00724">
    <property type="entry name" value="Oxidored_FMN"/>
    <property type="match status" value="1"/>
</dbReference>
<keyword evidence="3" id="KW-0288">FMN</keyword>
<keyword evidence="5" id="KW-0560">Oxidoreductase</keyword>
<dbReference type="InterPro" id="IPR001155">
    <property type="entry name" value="OxRdtase_FMN_N"/>
</dbReference>
<evidence type="ECO:0000259" key="6">
    <source>
        <dbReference type="Pfam" id="PF00724"/>
    </source>
</evidence>
<dbReference type="PANTHER" id="PTHR43303">
    <property type="entry name" value="NADPH DEHYDROGENASE C23G7.10C-RELATED"/>
    <property type="match status" value="1"/>
</dbReference>
<reference evidence="7 8" key="1">
    <citation type="submission" date="2018-09" db="EMBL/GenBank/DDBJ databases">
        <title>Comparative genomics of Leucobacter spp.</title>
        <authorList>
            <person name="Reis A.C."/>
            <person name="Kolvenbach B.A."/>
            <person name="Corvini P.F.X."/>
            <person name="Nunes O.C."/>
        </authorList>
    </citation>
    <scope>NUCLEOTIDE SEQUENCE [LARGE SCALE GENOMIC DNA]</scope>
    <source>
        <strain evidence="7 8">TAN 31504</strain>
    </source>
</reference>
<keyword evidence="4" id="KW-0521">NADP</keyword>
<dbReference type="CDD" id="cd02932">
    <property type="entry name" value="OYE_YqiM_FMN"/>
    <property type="match status" value="1"/>
</dbReference>
<sequence length="360" mass="38163">MANPHLFRPITLRDVEVRNRLWVSPMCQYSVSEHDGVPRDWHLQHLGGLARGGAGLVMVEATAVVPQGRISPRDLGLWDDAHIPAFARLAEIVHAHGARIGVQLAHAGRKASTYPWLPGFPGGTQPAAAGGWDTVGPSALAFGEYAPPRALDAAELPGIVAAFVAAANRAVSAGFDVLELHAAHGYLLHSFLSPFSNRREDGYGGDLPSRARLLREATRAVRAAHPTVPLVVRISATEWVDGGFDLTDARQLVDWLAADGADLVDVSSAANLPQAPIPVGPGYQVPLASALRDGPLPVGAVGMITSAVQAETILATGQADIVSLGRPLLGDPHLPLRWARELRAPAAESLLPPQYHRARL</sequence>
<evidence type="ECO:0000256" key="1">
    <source>
        <dbReference type="ARBA" id="ARBA00001917"/>
    </source>
</evidence>
<evidence type="ECO:0000256" key="2">
    <source>
        <dbReference type="ARBA" id="ARBA00022630"/>
    </source>
</evidence>
<keyword evidence="2" id="KW-0285">Flavoprotein</keyword>
<dbReference type="InterPro" id="IPR044152">
    <property type="entry name" value="YqjM-like"/>
</dbReference>
<evidence type="ECO:0000313" key="8">
    <source>
        <dbReference type="Proteomes" id="UP001645859"/>
    </source>
</evidence>
<protein>
    <submittedName>
        <fullName evidence="7">NADH:flavin oxidoreductase/NADH oxidase</fullName>
    </submittedName>
</protein>